<dbReference type="Pfam" id="PF06744">
    <property type="entry name" value="IcmF_C"/>
    <property type="match status" value="1"/>
</dbReference>
<dbReference type="EMBL" id="CP028956">
    <property type="protein sequence ID" value="AWC94194.1"/>
    <property type="molecule type" value="Genomic_DNA"/>
</dbReference>
<dbReference type="SUPFAM" id="SSF52540">
    <property type="entry name" value="P-loop containing nucleoside triphosphate hydrolases"/>
    <property type="match status" value="1"/>
</dbReference>
<dbReference type="InterPro" id="IPR025743">
    <property type="entry name" value="TssM1_N"/>
</dbReference>
<accession>A0AAU8ZMG2</accession>
<dbReference type="NCBIfam" id="TIGR03348">
    <property type="entry name" value="VI_IcmF"/>
    <property type="match status" value="1"/>
</dbReference>
<feature type="domain" description="Type VI secretion system component TssM1 N-terminal" evidence="4">
    <location>
        <begin position="257"/>
        <end position="536"/>
    </location>
</feature>
<feature type="domain" description="Type VI secretion system IcmF C-terminal" evidence="2">
    <location>
        <begin position="1180"/>
        <end position="1280"/>
    </location>
</feature>
<feature type="transmembrane region" description="Helical" evidence="1">
    <location>
        <begin position="75"/>
        <end position="95"/>
    </location>
</feature>
<evidence type="ECO:0000313" key="6">
    <source>
        <dbReference type="Proteomes" id="UP000244682"/>
    </source>
</evidence>
<dbReference type="Proteomes" id="UP000244682">
    <property type="component" value="Chromosome"/>
</dbReference>
<organism evidence="5 6">
    <name type="scientific">Morganella morganii</name>
    <name type="common">Proteus morganii</name>
    <dbReference type="NCBI Taxonomy" id="582"/>
    <lineage>
        <taxon>Bacteria</taxon>
        <taxon>Pseudomonadati</taxon>
        <taxon>Pseudomonadota</taxon>
        <taxon>Gammaproteobacteria</taxon>
        <taxon>Enterobacterales</taxon>
        <taxon>Morganellaceae</taxon>
        <taxon>Morganella</taxon>
    </lineage>
</organism>
<dbReference type="InterPro" id="IPR009612">
    <property type="entry name" value="IcmF-rel"/>
</dbReference>
<evidence type="ECO:0000313" key="5">
    <source>
        <dbReference type="EMBL" id="AWC94194.1"/>
    </source>
</evidence>
<evidence type="ECO:0000259" key="4">
    <source>
        <dbReference type="Pfam" id="PF14331"/>
    </source>
</evidence>
<feature type="domain" description="IcmF-related" evidence="3">
    <location>
        <begin position="592"/>
        <end position="907"/>
    </location>
</feature>
<feature type="transmembrane region" description="Helical" evidence="1">
    <location>
        <begin position="531"/>
        <end position="552"/>
    </location>
</feature>
<evidence type="ECO:0000259" key="3">
    <source>
        <dbReference type="Pfam" id="PF06761"/>
    </source>
</evidence>
<evidence type="ECO:0000256" key="1">
    <source>
        <dbReference type="SAM" id="Phobius"/>
    </source>
</evidence>
<feature type="transmembrane region" description="Helical" evidence="1">
    <location>
        <begin position="51"/>
        <end position="70"/>
    </location>
</feature>
<name>A0AAU8ZMG2_MORMO</name>
<dbReference type="PANTHER" id="PTHR36153">
    <property type="entry name" value="INNER MEMBRANE PROTEIN-RELATED"/>
    <property type="match status" value="1"/>
</dbReference>
<dbReference type="Pfam" id="PF06761">
    <property type="entry name" value="IcmF-related"/>
    <property type="match status" value="1"/>
</dbReference>
<dbReference type="InterPro" id="IPR017731">
    <property type="entry name" value="TssM1-like"/>
</dbReference>
<sequence>MSYKMSFWNRTFALRFLKRFLIFLFFLLAAAIIWYLGPTFGYGEIRPLEDAVPRIIFIVLLAVIFTGLWCRVPCFLLAVLTLCVTFWVFSPYLLLGDTYPFEETTPRLIVIGVITLVTLLYCVWLLISMLRYNPEKLDRFFKKSKIDPVRTTEHYREVVAVINNAARYVAHTGRKISRWSHFWRPKKVVYDLPWYMMLGPKDSGKTTAVLSSGQEFPLPEQLLRVSRESTPTANCECWFTNEAIFVDTSGKYIDESDENAGEWEALVKAIKKNRPLKSLNGVVVTIPVTDLMGKDKKELYALSSKFRTQLDMLRHELGVRFPVYVMITKMDMVSGFDEYFRSLTVEERDQIWGFTLPFGEKKKKSDAIVEIRDVLRNELSALESRLDKDMTARMLDEYDVITRKRMYQLPQDFRLLADSITEFGQNVFSPSRYDDTQKFTSLRGIYFASSTQSTMQSLLNPNTIVQKWRDMASSLGDVVIDKAEDTEDRLVQETVNGKHFFLKQLFENFIRDRNLVRYNLALTARYRFQTLAGHLLTILLTVWLCYALVISYHNNRHYLDDATVKVEQVSTVLDEYLENNSDGLLAKMLSLTQDIPVLGVFDFKDPRLSYRYGLYVGFDIREESDKIYQYFLQRWMLFSLERMAEKSLFDAVTADDSDTIYDKLKTYLMLHGEGKFDKDYLIKTLTEEAQANRMIENYGQTIVFVSHLEELFNDPQWNQYNPEINDRLVAAARVVLQKKPLASRLYQKVKEQAMTEAPENITLNKLAGDQLGSILEISDESLALNGIPGIFTNAGYHQVFKKKLTEYVKNIRSEDSWITGQKSEARPVDIKQLDSFYMTETEEAVLKLYLQEYVTVWNQFLTGIQLKKIVPDAAVGNDTTFDMYALQILSAPDSPLIDMITQIGHETALSVDFAKQESELPDLSKTQAGRNLTTGRLGSVTRNLKDIQTVKDALSQRETKILYDNVDRRFSSLHRLINLDTSPQPGNRKIPAGQGGDNGLNKIVSMLGDQHNYLVITESAMEDGSALPYPSEAEKRLKAESRLWPAPLKAIIMPLLGGISVKLSQQFTLQSNEAVKMELGDMCVASFQGSYPFADSEEEVSLEEFEVFFGPGGIVDAYYKENLEKLVDTSVSPWRYKREDLRGNEDREVLRFFEQAREIKKAFFRNGMSENVSFSFTASIPALSPRILQFGININGTALTYKHGPVWPKSFKWPEQDTENTITMNAVSADNSDNTEERVLMGEWALLHWMDMAGEQKNTSAAKQTLIYRLGDQKVSININGLNYKGKPVNKILKNFKCPVNI</sequence>
<keyword evidence="1" id="KW-1133">Transmembrane helix</keyword>
<dbReference type="Pfam" id="PF14331">
    <property type="entry name" value="IcmF-related_N"/>
    <property type="match status" value="1"/>
</dbReference>
<reference evidence="5 6" key="1">
    <citation type="submission" date="2018-04" db="EMBL/GenBank/DDBJ databases">
        <title>Whole genome sequencing of Morganella morganii AR_0133.</title>
        <authorList>
            <person name="Conlan S."/>
            <person name="Thomas P.J."/>
            <person name="Mullikin J."/>
            <person name="Frank K.M."/>
            <person name="Segre J.A."/>
        </authorList>
    </citation>
    <scope>NUCLEOTIDE SEQUENCE [LARGE SCALE GENOMIC DNA]</scope>
    <source>
        <strain evidence="5 6">AR_0133</strain>
    </source>
</reference>
<keyword evidence="1" id="KW-0472">Membrane</keyword>
<evidence type="ECO:0000259" key="2">
    <source>
        <dbReference type="Pfam" id="PF06744"/>
    </source>
</evidence>
<dbReference type="InterPro" id="IPR027417">
    <property type="entry name" value="P-loop_NTPase"/>
</dbReference>
<dbReference type="InterPro" id="IPR053156">
    <property type="entry name" value="T6SS_TssM-like"/>
</dbReference>
<feature type="transmembrane region" description="Helical" evidence="1">
    <location>
        <begin position="107"/>
        <end position="127"/>
    </location>
</feature>
<dbReference type="PANTHER" id="PTHR36153:SF1">
    <property type="entry name" value="TYPE VI SECRETION SYSTEM COMPONENT TSSM1"/>
    <property type="match status" value="1"/>
</dbReference>
<proteinExistence type="predicted"/>
<dbReference type="InterPro" id="IPR010623">
    <property type="entry name" value="IcmF_C"/>
</dbReference>
<keyword evidence="1" id="KW-0812">Transmembrane</keyword>
<gene>
    <name evidence="5" type="primary">icmF</name>
    <name evidence="5" type="ORF">AM380_11365</name>
</gene>
<protein>
    <submittedName>
        <fullName evidence="5">Type VI secretion system membrane subunit TssM</fullName>
    </submittedName>
</protein>